<dbReference type="AlphaFoldDB" id="A0A5B0M1X7"/>
<evidence type="ECO:0000313" key="4">
    <source>
        <dbReference type="EMBL" id="KAA1132597.1"/>
    </source>
</evidence>
<sequence>MVNSPWEPEEPKRTSKNTTQAERLIPIPDETEDHQQTCNTSSSNWPLRLTIDWMVCLANHISVLVL</sequence>
<dbReference type="Proteomes" id="UP000325313">
    <property type="component" value="Unassembled WGS sequence"/>
</dbReference>
<proteinExistence type="predicted"/>
<accession>A0A5B0M1X7</accession>
<dbReference type="EMBL" id="VDEP01000078">
    <property type="protein sequence ID" value="KAA1132597.1"/>
    <property type="molecule type" value="Genomic_DNA"/>
</dbReference>
<dbReference type="EMBL" id="VSWC01000042">
    <property type="protein sequence ID" value="KAA1103516.1"/>
    <property type="molecule type" value="Genomic_DNA"/>
</dbReference>
<protein>
    <submittedName>
        <fullName evidence="2">Uncharacterized protein</fullName>
    </submittedName>
</protein>
<evidence type="ECO:0000313" key="6">
    <source>
        <dbReference type="Proteomes" id="UP000325313"/>
    </source>
</evidence>
<name>A0A5B0M1X7_PUCGR</name>
<evidence type="ECO:0000256" key="1">
    <source>
        <dbReference type="SAM" id="MobiDB-lite"/>
    </source>
</evidence>
<evidence type="ECO:0000313" key="5">
    <source>
        <dbReference type="Proteomes" id="UP000324748"/>
    </source>
</evidence>
<keyword evidence="5" id="KW-1185">Reference proteome</keyword>
<gene>
    <name evidence="3" type="ORF">PGT21_020250</name>
    <name evidence="2" type="ORF">PGT21_025549</name>
    <name evidence="4" type="ORF">PGTUg99_011524</name>
</gene>
<evidence type="ECO:0000313" key="2">
    <source>
        <dbReference type="EMBL" id="KAA1070842.1"/>
    </source>
</evidence>
<organism evidence="2 5">
    <name type="scientific">Puccinia graminis f. sp. tritici</name>
    <dbReference type="NCBI Taxonomy" id="56615"/>
    <lineage>
        <taxon>Eukaryota</taxon>
        <taxon>Fungi</taxon>
        <taxon>Dikarya</taxon>
        <taxon>Basidiomycota</taxon>
        <taxon>Pucciniomycotina</taxon>
        <taxon>Pucciniomycetes</taxon>
        <taxon>Pucciniales</taxon>
        <taxon>Pucciniaceae</taxon>
        <taxon>Puccinia</taxon>
    </lineage>
</organism>
<reference evidence="5 6" key="1">
    <citation type="submission" date="2019-05" db="EMBL/GenBank/DDBJ databases">
        <title>Emergence of the Ug99 lineage of the wheat stem rust pathogen through somatic hybridization.</title>
        <authorList>
            <person name="Li F."/>
            <person name="Upadhyaya N.M."/>
            <person name="Sperschneider J."/>
            <person name="Matny O."/>
            <person name="Nguyen-Phuc H."/>
            <person name="Mago R."/>
            <person name="Raley C."/>
            <person name="Miller M.E."/>
            <person name="Silverstein K.A.T."/>
            <person name="Henningsen E."/>
            <person name="Hirsch C.D."/>
            <person name="Visser B."/>
            <person name="Pretorius Z.A."/>
            <person name="Steffenson B.J."/>
            <person name="Schwessinger B."/>
            <person name="Dodds P.N."/>
            <person name="Figueroa M."/>
        </authorList>
    </citation>
    <scope>NUCLEOTIDE SEQUENCE [LARGE SCALE GENOMIC DNA]</scope>
    <source>
        <strain evidence="2">21-0</strain>
        <strain evidence="4 6">Ug99</strain>
    </source>
</reference>
<dbReference type="EMBL" id="VSWC01000171">
    <property type="protein sequence ID" value="KAA1070842.1"/>
    <property type="molecule type" value="Genomic_DNA"/>
</dbReference>
<evidence type="ECO:0000313" key="3">
    <source>
        <dbReference type="EMBL" id="KAA1103516.1"/>
    </source>
</evidence>
<dbReference type="Proteomes" id="UP000324748">
    <property type="component" value="Unassembled WGS sequence"/>
</dbReference>
<feature type="region of interest" description="Disordered" evidence="1">
    <location>
        <begin position="1"/>
        <end position="22"/>
    </location>
</feature>
<comment type="caution">
    <text evidence="2">The sequence shown here is derived from an EMBL/GenBank/DDBJ whole genome shotgun (WGS) entry which is preliminary data.</text>
</comment>